<dbReference type="EMBL" id="LVJN01000018">
    <property type="protein sequence ID" value="OSM05349.1"/>
    <property type="molecule type" value="Genomic_DNA"/>
</dbReference>
<evidence type="ECO:0000313" key="6">
    <source>
        <dbReference type="Proteomes" id="UP000194003"/>
    </source>
</evidence>
<dbReference type="GO" id="GO:0030261">
    <property type="term" value="P:chromosome condensation"/>
    <property type="evidence" value="ECO:0007669"/>
    <property type="project" value="UniProtKB-KW"/>
</dbReference>
<name>A0A1Y2K6T9_9PROT</name>
<evidence type="ECO:0000256" key="1">
    <source>
        <dbReference type="ARBA" id="ARBA00010529"/>
    </source>
</evidence>
<comment type="caution">
    <text evidence="5">The sequence shown here is derived from an EMBL/GenBank/DDBJ whole genome shotgun (WGS) entry which is preliminary data.</text>
</comment>
<dbReference type="OrthoDB" id="9799835at2"/>
<dbReference type="GO" id="GO:0030527">
    <property type="term" value="F:structural constituent of chromatin"/>
    <property type="evidence" value="ECO:0007669"/>
    <property type="project" value="InterPro"/>
</dbReference>
<dbReference type="GO" id="GO:0005829">
    <property type="term" value="C:cytosol"/>
    <property type="evidence" value="ECO:0007669"/>
    <property type="project" value="TreeGrafter"/>
</dbReference>
<dbReference type="GO" id="GO:0003677">
    <property type="term" value="F:DNA binding"/>
    <property type="evidence" value="ECO:0007669"/>
    <property type="project" value="UniProtKB-KW"/>
</dbReference>
<dbReference type="InterPro" id="IPR010992">
    <property type="entry name" value="IHF-like_DNA-bd_dom_sf"/>
</dbReference>
<proteinExistence type="inferred from homology"/>
<keyword evidence="6" id="KW-1185">Reference proteome</keyword>
<reference evidence="5 6" key="1">
    <citation type="journal article" date="2016" name="BMC Genomics">
        <title>Combined genomic and structural analyses of a cultured magnetotactic bacterium reveals its niche adaptation to a dynamic environment.</title>
        <authorList>
            <person name="Araujo A.C."/>
            <person name="Morillo V."/>
            <person name="Cypriano J."/>
            <person name="Teixeira L.C."/>
            <person name="Leao P."/>
            <person name="Lyra S."/>
            <person name="Almeida L.G."/>
            <person name="Bazylinski D.A."/>
            <person name="Vasconcellos A.T."/>
            <person name="Abreu F."/>
            <person name="Lins U."/>
        </authorList>
    </citation>
    <scope>NUCLEOTIDE SEQUENCE [LARGE SCALE GENOMIC DNA]</scope>
    <source>
        <strain evidence="5 6">IT-1</strain>
    </source>
</reference>
<sequence>MDAERLIEQIAEQQGVDYKTASALIASLLESIAEQLAAGERICFEGFGEFAIKRIPPWLGPHPDTREMVTLPGRNVPYFQSDPALRKRMNDGVDWKHTMPRPIKKK</sequence>
<evidence type="ECO:0000256" key="4">
    <source>
        <dbReference type="RuleBase" id="RU003939"/>
    </source>
</evidence>
<evidence type="ECO:0000256" key="2">
    <source>
        <dbReference type="ARBA" id="ARBA00023067"/>
    </source>
</evidence>
<protein>
    <submittedName>
        <fullName evidence="5">Putative histone family protein DNA-binding protein</fullName>
    </submittedName>
</protein>
<dbReference type="Proteomes" id="UP000194003">
    <property type="component" value="Unassembled WGS sequence"/>
</dbReference>
<gene>
    <name evidence="5" type="ORF">MAIT1_03527</name>
</gene>
<dbReference type="InterPro" id="IPR000119">
    <property type="entry name" value="Hist_DNA-bd"/>
</dbReference>
<dbReference type="STRING" id="1434232.MAIT1_03527"/>
<dbReference type="SUPFAM" id="SSF47729">
    <property type="entry name" value="IHF-like DNA-binding proteins"/>
    <property type="match status" value="1"/>
</dbReference>
<dbReference type="PANTHER" id="PTHR33175">
    <property type="entry name" value="DNA-BINDING PROTEIN HU"/>
    <property type="match status" value="1"/>
</dbReference>
<dbReference type="PANTHER" id="PTHR33175:SF3">
    <property type="entry name" value="DNA-BINDING PROTEIN HU-BETA"/>
    <property type="match status" value="1"/>
</dbReference>
<evidence type="ECO:0000256" key="3">
    <source>
        <dbReference type="ARBA" id="ARBA00023125"/>
    </source>
</evidence>
<evidence type="ECO:0000313" key="5">
    <source>
        <dbReference type="EMBL" id="OSM05349.1"/>
    </source>
</evidence>
<keyword evidence="2" id="KW-0226">DNA condensation</keyword>
<dbReference type="SMART" id="SM00411">
    <property type="entry name" value="BHL"/>
    <property type="match status" value="1"/>
</dbReference>
<comment type="similarity">
    <text evidence="1 4">Belongs to the bacterial histone-like protein family.</text>
</comment>
<keyword evidence="3 5" id="KW-0238">DNA-binding</keyword>
<dbReference type="AlphaFoldDB" id="A0A1Y2K6T9"/>
<dbReference type="Gene3D" id="4.10.520.10">
    <property type="entry name" value="IHF-like DNA-binding proteins"/>
    <property type="match status" value="1"/>
</dbReference>
<dbReference type="Pfam" id="PF00216">
    <property type="entry name" value="Bac_DNA_binding"/>
    <property type="match status" value="1"/>
</dbReference>
<organism evidence="5 6">
    <name type="scientific">Magnetofaba australis IT-1</name>
    <dbReference type="NCBI Taxonomy" id="1434232"/>
    <lineage>
        <taxon>Bacteria</taxon>
        <taxon>Pseudomonadati</taxon>
        <taxon>Pseudomonadota</taxon>
        <taxon>Magnetococcia</taxon>
        <taxon>Magnetococcales</taxon>
        <taxon>Magnetococcaceae</taxon>
        <taxon>Magnetofaba</taxon>
    </lineage>
</organism>
<accession>A0A1Y2K6T9</accession>